<sequence>MKLCLAIGLALVVCAAALDDLSSGAGSCSLCVQKERVSTCCQGNVLCSSVSGSLQCDQTVPMRDDYVPARSELASALYDRGTSNFCSICCGLSDQYSDCCSARNSCTCTANLRASCID</sequence>
<keyword evidence="1" id="KW-0732">Signal</keyword>
<organism evidence="2 3">
    <name type="scientific">Ciona savignyi</name>
    <name type="common">Pacific transparent sea squirt</name>
    <dbReference type="NCBI Taxonomy" id="51511"/>
    <lineage>
        <taxon>Eukaryota</taxon>
        <taxon>Metazoa</taxon>
        <taxon>Chordata</taxon>
        <taxon>Tunicata</taxon>
        <taxon>Ascidiacea</taxon>
        <taxon>Phlebobranchia</taxon>
        <taxon>Cionidae</taxon>
        <taxon>Ciona</taxon>
    </lineage>
</organism>
<dbReference type="Ensembl" id="ENSCSAVT00000014762.1">
    <property type="protein sequence ID" value="ENSCSAVP00000014596.1"/>
    <property type="gene ID" value="ENSCSAVG00000008533.1"/>
</dbReference>
<feature type="chain" id="PRO_5003579103" description="UPAR/Ly6 domain-containing protein" evidence="1">
    <location>
        <begin position="18"/>
        <end position="118"/>
    </location>
</feature>
<feature type="signal peptide" evidence="1">
    <location>
        <begin position="1"/>
        <end position="17"/>
    </location>
</feature>
<dbReference type="InParanoid" id="H2ZAI1"/>
<evidence type="ECO:0000313" key="2">
    <source>
        <dbReference type="Ensembl" id="ENSCSAVP00000014596.1"/>
    </source>
</evidence>
<accession>H2ZAI1</accession>
<protein>
    <recommendedName>
        <fullName evidence="4">UPAR/Ly6 domain-containing protein</fullName>
    </recommendedName>
</protein>
<reference evidence="2" key="2">
    <citation type="submission" date="2025-08" db="UniProtKB">
        <authorList>
            <consortium name="Ensembl"/>
        </authorList>
    </citation>
    <scope>IDENTIFICATION</scope>
</reference>
<dbReference type="GeneTree" id="ENSGT01110000271706"/>
<evidence type="ECO:0008006" key="4">
    <source>
        <dbReference type="Google" id="ProtNLM"/>
    </source>
</evidence>
<dbReference type="AlphaFoldDB" id="H2ZAI1"/>
<evidence type="ECO:0000256" key="1">
    <source>
        <dbReference type="SAM" id="SignalP"/>
    </source>
</evidence>
<reference evidence="3" key="1">
    <citation type="submission" date="2003-08" db="EMBL/GenBank/DDBJ databases">
        <authorList>
            <person name="Birren B."/>
            <person name="Nusbaum C."/>
            <person name="Abebe A."/>
            <person name="Abouelleil A."/>
            <person name="Adekoya E."/>
            <person name="Ait-zahra M."/>
            <person name="Allen N."/>
            <person name="Allen T."/>
            <person name="An P."/>
            <person name="Anderson M."/>
            <person name="Anderson S."/>
            <person name="Arachchi H."/>
            <person name="Armbruster J."/>
            <person name="Bachantsang P."/>
            <person name="Baldwin J."/>
            <person name="Barry A."/>
            <person name="Bayul T."/>
            <person name="Blitshsteyn B."/>
            <person name="Bloom T."/>
            <person name="Blye J."/>
            <person name="Boguslavskiy L."/>
            <person name="Borowsky M."/>
            <person name="Boukhgalter B."/>
            <person name="Brunache A."/>
            <person name="Butler J."/>
            <person name="Calixte N."/>
            <person name="Calvo S."/>
            <person name="Camarata J."/>
            <person name="Campo K."/>
            <person name="Chang J."/>
            <person name="Cheshatsang Y."/>
            <person name="Citroen M."/>
            <person name="Collymore A."/>
            <person name="Considine T."/>
            <person name="Cook A."/>
            <person name="Cooke P."/>
            <person name="Corum B."/>
            <person name="Cuomo C."/>
            <person name="David R."/>
            <person name="Dawoe T."/>
            <person name="Degray S."/>
            <person name="Dodge S."/>
            <person name="Dooley K."/>
            <person name="Dorje P."/>
            <person name="Dorjee K."/>
            <person name="Dorris L."/>
            <person name="Duffey N."/>
            <person name="Dupes A."/>
            <person name="Elkins T."/>
            <person name="Engels R."/>
            <person name="Erickson J."/>
            <person name="Farina A."/>
            <person name="Faro S."/>
            <person name="Ferreira P."/>
            <person name="Fischer H."/>
            <person name="Fitzgerald M."/>
            <person name="Foley K."/>
            <person name="Gage D."/>
            <person name="Galagan J."/>
            <person name="Gearin G."/>
            <person name="Gnerre S."/>
            <person name="Gnirke A."/>
            <person name="Goyette A."/>
            <person name="Graham J."/>
            <person name="Grandbois E."/>
            <person name="Gyaltsen K."/>
            <person name="Hafez N."/>
            <person name="Hagopian D."/>
            <person name="Hagos B."/>
            <person name="Hall J."/>
            <person name="Hatcher B."/>
            <person name="Heller A."/>
            <person name="Higgins H."/>
            <person name="Honan T."/>
            <person name="Horn A."/>
            <person name="Houde N."/>
            <person name="Hughes L."/>
            <person name="Hulme W."/>
            <person name="Husby E."/>
            <person name="Iliev I."/>
            <person name="Jaffe D."/>
            <person name="Jones C."/>
            <person name="Kamal M."/>
            <person name="Kamat A."/>
            <person name="Kamvysselis M."/>
            <person name="Karlsson E."/>
            <person name="Kells C."/>
            <person name="Kieu A."/>
            <person name="Kisner P."/>
            <person name="Kodira C."/>
            <person name="Kulbokas E."/>
            <person name="Labutti K."/>
            <person name="Lama D."/>
            <person name="Landers T."/>
            <person name="Leger J."/>
            <person name="Levine S."/>
            <person name="Lewis D."/>
            <person name="Lewis T."/>
            <person name="Lindblad-toh K."/>
            <person name="Liu X."/>
            <person name="Lokyitsang T."/>
            <person name="Lokyitsang Y."/>
            <person name="Lucien O."/>
            <person name="Lui A."/>
            <person name="Ma L.J."/>
            <person name="Mabbitt R."/>
            <person name="Macdonald J."/>
            <person name="Maclean C."/>
            <person name="Major J."/>
            <person name="Manning J."/>
            <person name="Marabella R."/>
            <person name="Maru K."/>
            <person name="Matthews C."/>
            <person name="Mauceli E."/>
            <person name="Mccarthy M."/>
            <person name="Mcdonough S."/>
            <person name="Mcghee T."/>
            <person name="Meldrim J."/>
            <person name="Meneus L."/>
            <person name="Mesirov J."/>
            <person name="Mihalev A."/>
            <person name="Mihova T."/>
            <person name="Mikkelsen T."/>
            <person name="Mlenga V."/>
            <person name="Moru K."/>
            <person name="Mozes J."/>
            <person name="Mulrain L."/>
            <person name="Munson G."/>
            <person name="Naylor J."/>
            <person name="Newes C."/>
            <person name="Nguyen C."/>
            <person name="Nguyen N."/>
            <person name="Nguyen T."/>
            <person name="Nicol R."/>
            <person name="Nielsen C."/>
            <person name="Nizzari M."/>
            <person name="Norbu C."/>
            <person name="Norbu N."/>
            <person name="O'donnell P."/>
            <person name="Okoawo O."/>
            <person name="O'leary S."/>
            <person name="Omotosho B."/>
            <person name="O'neill K."/>
            <person name="Osman S."/>
            <person name="Parker S."/>
            <person name="Perrin D."/>
            <person name="Phunkhang P."/>
            <person name="Piqani B."/>
            <person name="Purcell S."/>
            <person name="Rachupka T."/>
            <person name="Ramasamy U."/>
            <person name="Rameau R."/>
            <person name="Ray V."/>
            <person name="Raymond C."/>
            <person name="Retta R."/>
            <person name="Richardson S."/>
            <person name="Rise C."/>
            <person name="Rodriguez J."/>
            <person name="Rogers J."/>
            <person name="Rogov P."/>
            <person name="Rutman M."/>
            <person name="Schupbach R."/>
            <person name="Seaman C."/>
            <person name="Settipalli S."/>
            <person name="Sharpe T."/>
            <person name="Sheridan J."/>
            <person name="Sherpa N."/>
            <person name="Shi J."/>
            <person name="Smirnov S."/>
            <person name="Smith C."/>
            <person name="Sougnez C."/>
            <person name="Spencer B."/>
            <person name="Stalker J."/>
            <person name="Stange-thomann N."/>
            <person name="Stavropoulos S."/>
            <person name="Stetson K."/>
            <person name="Stone C."/>
            <person name="Stone S."/>
            <person name="Stubbs M."/>
            <person name="Talamas J."/>
            <person name="Tchuinga P."/>
            <person name="Tenzing P."/>
            <person name="Tesfaye S."/>
            <person name="Theodore J."/>
            <person name="Thoulutsang Y."/>
            <person name="Topham K."/>
            <person name="Towey S."/>
            <person name="Tsamla T."/>
            <person name="Tsomo N."/>
            <person name="Vallee D."/>
            <person name="Vassiliev H."/>
            <person name="Venkataraman V."/>
            <person name="Vinson J."/>
            <person name="Vo A."/>
            <person name="Wade C."/>
            <person name="Wang S."/>
            <person name="Wangchuk T."/>
            <person name="Wangdi T."/>
            <person name="Whittaker C."/>
            <person name="Wilkinson J."/>
            <person name="Wu Y."/>
            <person name="Wyman D."/>
            <person name="Yadav S."/>
            <person name="Yang S."/>
            <person name="Yang X."/>
            <person name="Yeager S."/>
            <person name="Yee E."/>
            <person name="Young G."/>
            <person name="Zainoun J."/>
            <person name="Zembeck L."/>
            <person name="Zimmer A."/>
            <person name="Zody M."/>
            <person name="Lander E."/>
        </authorList>
    </citation>
    <scope>NUCLEOTIDE SEQUENCE [LARGE SCALE GENOMIC DNA]</scope>
</reference>
<name>H2ZAI1_CIOSA</name>
<proteinExistence type="predicted"/>
<reference evidence="2" key="3">
    <citation type="submission" date="2025-09" db="UniProtKB">
        <authorList>
            <consortium name="Ensembl"/>
        </authorList>
    </citation>
    <scope>IDENTIFICATION</scope>
</reference>
<keyword evidence="3" id="KW-1185">Reference proteome</keyword>
<dbReference type="OMA" id="NFCSICC"/>
<dbReference type="Proteomes" id="UP000007875">
    <property type="component" value="Unassembled WGS sequence"/>
</dbReference>
<evidence type="ECO:0000313" key="3">
    <source>
        <dbReference type="Proteomes" id="UP000007875"/>
    </source>
</evidence>
<dbReference type="HOGENOM" id="CLU_2072309_0_0_1"/>